<reference evidence="1 3" key="2">
    <citation type="submission" date="2017-09" db="EMBL/GenBank/DDBJ databases">
        <title>Comparative genomics of rhizobia isolated from Phaseolus vulgaris in China.</title>
        <authorList>
            <person name="Tong W."/>
        </authorList>
    </citation>
    <scope>NUCLEOTIDE SEQUENCE [LARGE SCALE GENOMIC DNA]</scope>
    <source>
        <strain evidence="1 3">Y27</strain>
    </source>
</reference>
<dbReference type="AlphaFoldDB" id="A0A432NUW6"/>
<dbReference type="EMBL" id="NWSL01000001">
    <property type="protein sequence ID" value="PDS53883.1"/>
    <property type="molecule type" value="Genomic_DNA"/>
</dbReference>
<accession>A0A432NUW6</accession>
<dbReference type="Proteomes" id="UP000219972">
    <property type="component" value="Unassembled WGS sequence"/>
</dbReference>
<protein>
    <submittedName>
        <fullName evidence="2">Uncharacterized protein</fullName>
    </submittedName>
</protein>
<name>A0A432NUW6_9HYPH</name>
<dbReference type="EMBL" id="RIBW01000002">
    <property type="protein sequence ID" value="RUM03420.1"/>
    <property type="molecule type" value="Genomic_DNA"/>
</dbReference>
<evidence type="ECO:0000313" key="1">
    <source>
        <dbReference type="EMBL" id="PDS53883.1"/>
    </source>
</evidence>
<evidence type="ECO:0000313" key="3">
    <source>
        <dbReference type="Proteomes" id="UP000219972"/>
    </source>
</evidence>
<comment type="caution">
    <text evidence="2">The sequence shown here is derived from an EMBL/GenBank/DDBJ whole genome shotgun (WGS) entry which is preliminary data.</text>
</comment>
<reference evidence="2" key="3">
    <citation type="submission" date="2018-11" db="EMBL/GenBank/DDBJ databases">
        <authorList>
            <person name="Huo Y."/>
        </authorList>
    </citation>
    <scope>NUCLEOTIDE SEQUENCE</scope>
    <source>
        <strain evidence="2">CCBAU 23252</strain>
    </source>
</reference>
<dbReference type="Proteomes" id="UP000273611">
    <property type="component" value="Unassembled WGS sequence"/>
</dbReference>
<evidence type="ECO:0000313" key="4">
    <source>
        <dbReference type="Proteomes" id="UP000273611"/>
    </source>
</evidence>
<reference evidence="2 4" key="1">
    <citation type="journal article" date="2015" name="Int. J. Syst. Evol. Microbiol.">
        <title>Rhizobium anhuiense sp. nov., isolated from effective nodules of Vicia faba and Pisum sativum.</title>
        <authorList>
            <person name="Zhang Y.J."/>
            <person name="Zheng W.T."/>
            <person name="Everall I."/>
            <person name="Young J.P."/>
            <person name="Zhang X.X."/>
            <person name="Tian C.F."/>
            <person name="Sui X.H."/>
            <person name="Wang E.T."/>
            <person name="Chen W.X."/>
        </authorList>
    </citation>
    <scope>NUCLEOTIDE SEQUENCE [LARGE SCALE GENOMIC DNA]</scope>
    <source>
        <strain evidence="2 4">CCBAU 23252</strain>
    </source>
</reference>
<organism evidence="2 4">
    <name type="scientific">Rhizobium anhuiense</name>
    <dbReference type="NCBI Taxonomy" id="1184720"/>
    <lineage>
        <taxon>Bacteria</taxon>
        <taxon>Pseudomonadati</taxon>
        <taxon>Pseudomonadota</taxon>
        <taxon>Alphaproteobacteria</taxon>
        <taxon>Hyphomicrobiales</taxon>
        <taxon>Rhizobiaceae</taxon>
        <taxon>Rhizobium/Agrobacterium group</taxon>
        <taxon>Rhizobium</taxon>
    </lineage>
</organism>
<sequence length="103" mass="11557">MRRKFQLNPGNDRRQAIIDIKCLPCRANLANVAVNSGDARGHVYVSIAWLTGSGYADKPYGSTDSNQLWHKAGIIAGRLWGEAVFPVRRLYSAVRLFRRARSL</sequence>
<gene>
    <name evidence="1" type="ORF">CO662_03400</name>
    <name evidence="2" type="ORF">EEQ99_09590</name>
</gene>
<proteinExistence type="predicted"/>
<keyword evidence="3" id="KW-1185">Reference proteome</keyword>
<evidence type="ECO:0000313" key="2">
    <source>
        <dbReference type="EMBL" id="RUM03420.1"/>
    </source>
</evidence>
<dbReference type="RefSeq" id="WP_097542285.1">
    <property type="nucleotide sequence ID" value="NZ_BMFI01000001.1"/>
</dbReference>